<dbReference type="EMBL" id="BSPO01000001">
    <property type="protein sequence ID" value="GLS82356.1"/>
    <property type="molecule type" value="Genomic_DNA"/>
</dbReference>
<dbReference type="NCBIfam" id="TIGR03426">
    <property type="entry name" value="shape_MreD"/>
    <property type="match status" value="1"/>
</dbReference>
<organism evidence="10 11">
    <name type="scientific">Paraferrimonas haliotis</name>
    <dbReference type="NCBI Taxonomy" id="2013866"/>
    <lineage>
        <taxon>Bacteria</taxon>
        <taxon>Pseudomonadati</taxon>
        <taxon>Pseudomonadota</taxon>
        <taxon>Gammaproteobacteria</taxon>
        <taxon>Alteromonadales</taxon>
        <taxon>Ferrimonadaceae</taxon>
        <taxon>Paraferrimonas</taxon>
    </lineage>
</organism>
<comment type="similarity">
    <text evidence="2 8">Belongs to the MreD family.</text>
</comment>
<proteinExistence type="inferred from homology"/>
<sequence>MALQAANGRGIVWATLIMALLLQIMPLPSVVADFRADWVFIALAYWTMALPHRYSILTAWILGIMLDILLGATMGVRGLALALMIYVIALHYKRIRNFPIWQQSIIIASLSIVYHLIIFWIQFAIHRVAFDPAELLPAVSNLVIWFWAYWLLKRLRRDFKVR</sequence>
<evidence type="ECO:0000256" key="8">
    <source>
        <dbReference type="PIRNR" id="PIRNR018472"/>
    </source>
</evidence>
<evidence type="ECO:0000256" key="2">
    <source>
        <dbReference type="ARBA" id="ARBA00007776"/>
    </source>
</evidence>
<keyword evidence="6 9" id="KW-1133">Transmembrane helix</keyword>
<feature type="transmembrane region" description="Helical" evidence="9">
    <location>
        <begin position="68"/>
        <end position="92"/>
    </location>
</feature>
<gene>
    <name evidence="10" type="primary">mreD</name>
    <name evidence="10" type="ORF">GCM10007894_03330</name>
</gene>
<reference evidence="10 11" key="1">
    <citation type="journal article" date="2014" name="Int. J. Syst. Evol. Microbiol.">
        <title>Complete genome sequence of Corynebacterium casei LMG S-19264T (=DSM 44701T), isolated from a smear-ripened cheese.</title>
        <authorList>
            <consortium name="US DOE Joint Genome Institute (JGI-PGF)"/>
            <person name="Walter F."/>
            <person name="Albersmeier A."/>
            <person name="Kalinowski J."/>
            <person name="Ruckert C."/>
        </authorList>
    </citation>
    <scope>NUCLEOTIDE SEQUENCE [LARGE SCALE GENOMIC DNA]</scope>
    <source>
        <strain evidence="10 11">NBRC 112785</strain>
    </source>
</reference>
<evidence type="ECO:0000256" key="4">
    <source>
        <dbReference type="ARBA" id="ARBA00022692"/>
    </source>
</evidence>
<feature type="transmembrane region" description="Helical" evidence="9">
    <location>
        <begin position="38"/>
        <end position="62"/>
    </location>
</feature>
<evidence type="ECO:0000256" key="1">
    <source>
        <dbReference type="ARBA" id="ARBA00004651"/>
    </source>
</evidence>
<accession>A0AA37WY09</accession>
<evidence type="ECO:0000256" key="7">
    <source>
        <dbReference type="ARBA" id="ARBA00023136"/>
    </source>
</evidence>
<evidence type="ECO:0000313" key="10">
    <source>
        <dbReference type="EMBL" id="GLS82356.1"/>
    </source>
</evidence>
<dbReference type="GO" id="GO:0005886">
    <property type="term" value="C:plasma membrane"/>
    <property type="evidence" value="ECO:0007669"/>
    <property type="project" value="UniProtKB-SubCell"/>
</dbReference>
<comment type="caution">
    <text evidence="10">The sequence shown here is derived from an EMBL/GenBank/DDBJ whole genome shotgun (WGS) entry which is preliminary data.</text>
</comment>
<dbReference type="AlphaFoldDB" id="A0AA37WY09"/>
<evidence type="ECO:0000256" key="3">
    <source>
        <dbReference type="ARBA" id="ARBA00022475"/>
    </source>
</evidence>
<keyword evidence="11" id="KW-1185">Reference proteome</keyword>
<feature type="transmembrane region" description="Helical" evidence="9">
    <location>
        <begin position="104"/>
        <end position="123"/>
    </location>
</feature>
<dbReference type="RefSeq" id="WP_095497906.1">
    <property type="nucleotide sequence ID" value="NZ_BSPO01000001.1"/>
</dbReference>
<dbReference type="InterPro" id="IPR026034">
    <property type="entry name" value="MreD_proteobac"/>
</dbReference>
<feature type="transmembrane region" description="Helical" evidence="9">
    <location>
        <begin position="135"/>
        <end position="152"/>
    </location>
</feature>
<dbReference type="PANTHER" id="PTHR37484">
    <property type="entry name" value="ROD SHAPE-DETERMINING PROTEIN MRED"/>
    <property type="match status" value="1"/>
</dbReference>
<protein>
    <recommendedName>
        <fullName evidence="8">Rod shape-determining protein MreD</fullName>
    </recommendedName>
</protein>
<dbReference type="Pfam" id="PF04093">
    <property type="entry name" value="MreD"/>
    <property type="match status" value="1"/>
</dbReference>
<evidence type="ECO:0000256" key="5">
    <source>
        <dbReference type="ARBA" id="ARBA00022960"/>
    </source>
</evidence>
<keyword evidence="7 8" id="KW-0472">Membrane</keyword>
<dbReference type="Proteomes" id="UP001157439">
    <property type="component" value="Unassembled WGS sequence"/>
</dbReference>
<evidence type="ECO:0000313" key="11">
    <source>
        <dbReference type="Proteomes" id="UP001157439"/>
    </source>
</evidence>
<name>A0AA37WY09_9GAMM</name>
<dbReference type="GO" id="GO:0008360">
    <property type="term" value="P:regulation of cell shape"/>
    <property type="evidence" value="ECO:0007669"/>
    <property type="project" value="UniProtKB-UniRule"/>
</dbReference>
<keyword evidence="3 8" id="KW-1003">Cell membrane</keyword>
<keyword evidence="4 9" id="KW-0812">Transmembrane</keyword>
<feature type="transmembrane region" description="Helical" evidence="9">
    <location>
        <begin position="12"/>
        <end position="31"/>
    </location>
</feature>
<comment type="subcellular location">
    <subcellularLocation>
        <location evidence="8">Cell inner membrane</location>
    </subcellularLocation>
    <subcellularLocation>
        <location evidence="1">Cell membrane</location>
        <topology evidence="1">Multi-pass membrane protein</topology>
    </subcellularLocation>
</comment>
<comment type="function">
    <text evidence="8">Involved in formation of the rod shape of the cell. May also contribute to regulation of formation of penicillin-binding proteins.</text>
</comment>
<dbReference type="PIRSF" id="PIRSF018472">
    <property type="entry name" value="MreD_proteobac"/>
    <property type="match status" value="1"/>
</dbReference>
<dbReference type="PANTHER" id="PTHR37484:SF1">
    <property type="entry name" value="ROD SHAPE-DETERMINING PROTEIN MRED"/>
    <property type="match status" value="1"/>
</dbReference>
<keyword evidence="8" id="KW-0997">Cell inner membrane</keyword>
<evidence type="ECO:0000256" key="9">
    <source>
        <dbReference type="SAM" id="Phobius"/>
    </source>
</evidence>
<keyword evidence="5 8" id="KW-0133">Cell shape</keyword>
<evidence type="ECO:0000256" key="6">
    <source>
        <dbReference type="ARBA" id="ARBA00022989"/>
    </source>
</evidence>
<dbReference type="InterPro" id="IPR007227">
    <property type="entry name" value="Cell_shape_determining_MreD"/>
</dbReference>